<protein>
    <recommendedName>
        <fullName evidence="4">PH domain-containing protein</fullName>
    </recommendedName>
</protein>
<dbReference type="SUPFAM" id="SSF50729">
    <property type="entry name" value="PH domain-like"/>
    <property type="match status" value="1"/>
</dbReference>
<sequence length="501" mass="56813">MSLSRRGSSLLNIRSGAATNILVDAKQKAKRLLQEAEKVHGEFDIQIADLLAQVSLYSMMGGVYDEALPLLHRKLVIHEKYGPEESVGDTLQQLGTAYRLYSNHTLAIQHLEKARACREKLEETKPSHKVAETLNSLALVYHSQGNAALAEDFHSRSLQCYYLCTDTEDSQSEDIPWEVFKRVQSDKGPSTAQNSMTLLKGNIRMAIQQAIVQQQVEQVDKTPNEVVSTPPSTTRRLYRSLSDGAMPLRDAEDFKQVVSSSKSKRILKKNLSTIEPPPRRNIDMDIDFSPVVDEVTHEPIRSFPVLLERVEALKRRAASGIGVEHEANRLASDIALIAAGDLRQVGLAMLALVHDTIKLASQLDHKQLPVLEGYLEKKSSSLFRGWERRWFKVDSRTLAMTYYHSKEDQMRGFAPRGTFSLSRITHIVRHQHLRGNHYSFDMVVDLSTHANPQASRTFELRCESEVDLKYWVDTIEKYRAYTRQTNRPPSPTKQASMIHQL</sequence>
<proteinExistence type="predicted"/>
<dbReference type="Proteomes" id="UP000481153">
    <property type="component" value="Unassembled WGS sequence"/>
</dbReference>
<dbReference type="SMART" id="SM00028">
    <property type="entry name" value="TPR"/>
    <property type="match status" value="2"/>
</dbReference>
<evidence type="ECO:0000259" key="4">
    <source>
        <dbReference type="PROSITE" id="PS50003"/>
    </source>
</evidence>
<evidence type="ECO:0000256" key="2">
    <source>
        <dbReference type="ARBA" id="ARBA00022803"/>
    </source>
</evidence>
<dbReference type="EMBL" id="VJMJ01000114">
    <property type="protein sequence ID" value="KAF0734455.1"/>
    <property type="molecule type" value="Genomic_DNA"/>
</dbReference>
<dbReference type="PROSITE" id="PS50003">
    <property type="entry name" value="PH_DOMAIN"/>
    <property type="match status" value="1"/>
</dbReference>
<dbReference type="InterPro" id="IPR019734">
    <property type="entry name" value="TPR_rpt"/>
</dbReference>
<dbReference type="AlphaFoldDB" id="A0A6G0X3G8"/>
<dbReference type="VEuPathDB" id="FungiDB:AeMF1_011014"/>
<name>A0A6G0X3G8_9STRA</name>
<dbReference type="InterPro" id="IPR011990">
    <property type="entry name" value="TPR-like_helical_dom_sf"/>
</dbReference>
<dbReference type="PANTHER" id="PTHR45641:SF19">
    <property type="entry name" value="NEPHROCYSTIN-3"/>
    <property type="match status" value="1"/>
</dbReference>
<dbReference type="CDD" id="cd00821">
    <property type="entry name" value="PH"/>
    <property type="match status" value="1"/>
</dbReference>
<dbReference type="Gene3D" id="1.25.40.10">
    <property type="entry name" value="Tetratricopeptide repeat domain"/>
    <property type="match status" value="1"/>
</dbReference>
<dbReference type="PANTHER" id="PTHR45641">
    <property type="entry name" value="TETRATRICOPEPTIDE REPEAT PROTEIN (AFU_ORTHOLOGUE AFUA_6G03870)"/>
    <property type="match status" value="1"/>
</dbReference>
<evidence type="ECO:0000313" key="6">
    <source>
        <dbReference type="Proteomes" id="UP000481153"/>
    </source>
</evidence>
<accession>A0A6G0X3G8</accession>
<organism evidence="5 6">
    <name type="scientific">Aphanomyces euteiches</name>
    <dbReference type="NCBI Taxonomy" id="100861"/>
    <lineage>
        <taxon>Eukaryota</taxon>
        <taxon>Sar</taxon>
        <taxon>Stramenopiles</taxon>
        <taxon>Oomycota</taxon>
        <taxon>Saprolegniomycetes</taxon>
        <taxon>Saprolegniales</taxon>
        <taxon>Verrucalvaceae</taxon>
        <taxon>Aphanomyces</taxon>
    </lineage>
</organism>
<feature type="region of interest" description="Disordered" evidence="3">
    <location>
        <begin position="482"/>
        <end position="501"/>
    </location>
</feature>
<evidence type="ECO:0000256" key="3">
    <source>
        <dbReference type="SAM" id="MobiDB-lite"/>
    </source>
</evidence>
<dbReference type="SUPFAM" id="SSF48452">
    <property type="entry name" value="TPR-like"/>
    <property type="match status" value="1"/>
</dbReference>
<dbReference type="InterPro" id="IPR001849">
    <property type="entry name" value="PH_domain"/>
</dbReference>
<dbReference type="InterPro" id="IPR011993">
    <property type="entry name" value="PH-like_dom_sf"/>
</dbReference>
<reference evidence="5 6" key="1">
    <citation type="submission" date="2019-07" db="EMBL/GenBank/DDBJ databases">
        <title>Genomics analysis of Aphanomyces spp. identifies a new class of oomycete effector associated with host adaptation.</title>
        <authorList>
            <person name="Gaulin E."/>
        </authorList>
    </citation>
    <scope>NUCLEOTIDE SEQUENCE [LARGE SCALE GENOMIC DNA]</scope>
    <source>
        <strain evidence="5 6">ATCC 201684</strain>
    </source>
</reference>
<gene>
    <name evidence="5" type="ORF">Ae201684_008914</name>
</gene>
<keyword evidence="2" id="KW-0802">TPR repeat</keyword>
<keyword evidence="1" id="KW-0677">Repeat</keyword>
<dbReference type="Gene3D" id="2.30.29.30">
    <property type="entry name" value="Pleckstrin-homology domain (PH domain)/Phosphotyrosine-binding domain (PTB)"/>
    <property type="match status" value="1"/>
</dbReference>
<evidence type="ECO:0000313" key="5">
    <source>
        <dbReference type="EMBL" id="KAF0734455.1"/>
    </source>
</evidence>
<comment type="caution">
    <text evidence="5">The sequence shown here is derived from an EMBL/GenBank/DDBJ whole genome shotgun (WGS) entry which is preliminary data.</text>
</comment>
<feature type="domain" description="PH" evidence="4">
    <location>
        <begin position="368"/>
        <end position="480"/>
    </location>
</feature>
<evidence type="ECO:0000256" key="1">
    <source>
        <dbReference type="ARBA" id="ARBA00022737"/>
    </source>
</evidence>
<keyword evidence="6" id="KW-1185">Reference proteome</keyword>
<dbReference type="Pfam" id="PF00169">
    <property type="entry name" value="PH"/>
    <property type="match status" value="1"/>
</dbReference>
<dbReference type="SMART" id="SM00233">
    <property type="entry name" value="PH"/>
    <property type="match status" value="1"/>
</dbReference>